<dbReference type="UniPathway" id="UPA00050">
    <property type="reaction ID" value="UER00064"/>
</dbReference>
<dbReference type="InterPro" id="IPR014721">
    <property type="entry name" value="Ribsml_uS5_D2-typ_fold_subgr"/>
</dbReference>
<comment type="function">
    <text evidence="12">Catalyzes the ATP-dependent phosphorylation of L-homoserine to L-homoserine phosphate.</text>
</comment>
<evidence type="ECO:0000313" key="16">
    <source>
        <dbReference type="Proteomes" id="UP000199400"/>
    </source>
</evidence>
<dbReference type="Pfam" id="PF00288">
    <property type="entry name" value="GHMP_kinases_N"/>
    <property type="match status" value="1"/>
</dbReference>
<proteinExistence type="inferred from homology"/>
<dbReference type="HAMAP" id="MF_00384">
    <property type="entry name" value="Homoser_kinase"/>
    <property type="match status" value="1"/>
</dbReference>
<keyword evidence="5 12" id="KW-0028">Amino-acid biosynthesis</keyword>
<dbReference type="NCBIfam" id="TIGR00191">
    <property type="entry name" value="thrB"/>
    <property type="match status" value="1"/>
</dbReference>
<evidence type="ECO:0000256" key="8">
    <source>
        <dbReference type="ARBA" id="ARBA00022741"/>
    </source>
</evidence>
<organism evidence="15 16">
    <name type="scientific">Nannocystis exedens</name>
    <dbReference type="NCBI Taxonomy" id="54"/>
    <lineage>
        <taxon>Bacteria</taxon>
        <taxon>Pseudomonadati</taxon>
        <taxon>Myxococcota</taxon>
        <taxon>Polyangia</taxon>
        <taxon>Nannocystales</taxon>
        <taxon>Nannocystaceae</taxon>
        <taxon>Nannocystis</taxon>
    </lineage>
</organism>
<dbReference type="SUPFAM" id="SSF54211">
    <property type="entry name" value="Ribosomal protein S5 domain 2-like"/>
    <property type="match status" value="1"/>
</dbReference>
<name>A0A1I1WJA8_9BACT</name>
<dbReference type="GO" id="GO:0005524">
    <property type="term" value="F:ATP binding"/>
    <property type="evidence" value="ECO:0007669"/>
    <property type="project" value="UniProtKB-UniRule"/>
</dbReference>
<evidence type="ECO:0000313" key="15">
    <source>
        <dbReference type="EMBL" id="SFD93523.1"/>
    </source>
</evidence>
<dbReference type="SUPFAM" id="SSF55060">
    <property type="entry name" value="GHMP Kinase, C-terminal domain"/>
    <property type="match status" value="1"/>
</dbReference>
<evidence type="ECO:0000259" key="14">
    <source>
        <dbReference type="Pfam" id="PF08544"/>
    </source>
</evidence>
<keyword evidence="8 12" id="KW-0547">Nucleotide-binding</keyword>
<dbReference type="Proteomes" id="UP000199400">
    <property type="component" value="Unassembled WGS sequence"/>
</dbReference>
<evidence type="ECO:0000256" key="6">
    <source>
        <dbReference type="ARBA" id="ARBA00022679"/>
    </source>
</evidence>
<dbReference type="InterPro" id="IPR006203">
    <property type="entry name" value="GHMP_knse_ATP-bd_CS"/>
</dbReference>
<dbReference type="EC" id="2.7.1.39" evidence="3 12"/>
<evidence type="ECO:0000256" key="10">
    <source>
        <dbReference type="ARBA" id="ARBA00022840"/>
    </source>
</evidence>
<evidence type="ECO:0000256" key="1">
    <source>
        <dbReference type="ARBA" id="ARBA00005015"/>
    </source>
</evidence>
<dbReference type="AlphaFoldDB" id="A0A1I1WJA8"/>
<evidence type="ECO:0000256" key="2">
    <source>
        <dbReference type="ARBA" id="ARBA00007370"/>
    </source>
</evidence>
<keyword evidence="9 12" id="KW-0418">Kinase</keyword>
<evidence type="ECO:0000256" key="3">
    <source>
        <dbReference type="ARBA" id="ARBA00012078"/>
    </source>
</evidence>
<dbReference type="Pfam" id="PF08544">
    <property type="entry name" value="GHMP_kinases_C"/>
    <property type="match status" value="1"/>
</dbReference>
<dbReference type="NCBIfam" id="NF002288">
    <property type="entry name" value="PRK01212.1-4"/>
    <property type="match status" value="1"/>
</dbReference>
<dbReference type="PANTHER" id="PTHR20861">
    <property type="entry name" value="HOMOSERINE/4-DIPHOSPHOCYTIDYL-2-C-METHYL-D-ERYTHRITOL KINASE"/>
    <property type="match status" value="1"/>
</dbReference>
<evidence type="ECO:0000259" key="13">
    <source>
        <dbReference type="Pfam" id="PF00288"/>
    </source>
</evidence>
<keyword evidence="6 12" id="KW-0808">Transferase</keyword>
<keyword evidence="10 12" id="KW-0067">ATP-binding</keyword>
<dbReference type="GO" id="GO:0004413">
    <property type="term" value="F:homoserine kinase activity"/>
    <property type="evidence" value="ECO:0007669"/>
    <property type="project" value="UniProtKB-UniRule"/>
</dbReference>
<comment type="catalytic activity">
    <reaction evidence="11 12">
        <text>L-homoserine + ATP = O-phospho-L-homoserine + ADP + H(+)</text>
        <dbReference type="Rhea" id="RHEA:13985"/>
        <dbReference type="ChEBI" id="CHEBI:15378"/>
        <dbReference type="ChEBI" id="CHEBI:30616"/>
        <dbReference type="ChEBI" id="CHEBI:57476"/>
        <dbReference type="ChEBI" id="CHEBI:57590"/>
        <dbReference type="ChEBI" id="CHEBI:456216"/>
        <dbReference type="EC" id="2.7.1.39"/>
    </reaction>
</comment>
<evidence type="ECO:0000256" key="5">
    <source>
        <dbReference type="ARBA" id="ARBA00022605"/>
    </source>
</evidence>
<evidence type="ECO:0000256" key="12">
    <source>
        <dbReference type="HAMAP-Rule" id="MF_00384"/>
    </source>
</evidence>
<dbReference type="InterPro" id="IPR000870">
    <property type="entry name" value="Homoserine_kinase"/>
</dbReference>
<dbReference type="PANTHER" id="PTHR20861:SF1">
    <property type="entry name" value="HOMOSERINE KINASE"/>
    <property type="match status" value="1"/>
</dbReference>
<dbReference type="InterPro" id="IPR013750">
    <property type="entry name" value="GHMP_kinase_C_dom"/>
</dbReference>
<keyword evidence="16" id="KW-1185">Reference proteome</keyword>
<dbReference type="EMBL" id="FOMX01000006">
    <property type="protein sequence ID" value="SFD93523.1"/>
    <property type="molecule type" value="Genomic_DNA"/>
</dbReference>
<dbReference type="InterPro" id="IPR020568">
    <property type="entry name" value="Ribosomal_Su5_D2-typ_SF"/>
</dbReference>
<dbReference type="PROSITE" id="PS00627">
    <property type="entry name" value="GHMP_KINASES_ATP"/>
    <property type="match status" value="1"/>
</dbReference>
<feature type="binding site" evidence="12">
    <location>
        <begin position="94"/>
        <end position="104"/>
    </location>
    <ligand>
        <name>ATP</name>
        <dbReference type="ChEBI" id="CHEBI:30616"/>
    </ligand>
</feature>
<reference evidence="16" key="1">
    <citation type="submission" date="2016-10" db="EMBL/GenBank/DDBJ databases">
        <authorList>
            <person name="Varghese N."/>
            <person name="Submissions S."/>
        </authorList>
    </citation>
    <scope>NUCLEOTIDE SEQUENCE [LARGE SCALE GENOMIC DNA]</scope>
    <source>
        <strain evidence="16">ATCC 25963</strain>
    </source>
</reference>
<comment type="pathway">
    <text evidence="1 12">Amino-acid biosynthesis; L-threonine biosynthesis; L-threonine from L-aspartate: step 4/5.</text>
</comment>
<dbReference type="OrthoDB" id="9769912at2"/>
<dbReference type="Gene3D" id="3.30.70.890">
    <property type="entry name" value="GHMP kinase, C-terminal domain"/>
    <property type="match status" value="1"/>
</dbReference>
<dbReference type="Gene3D" id="3.30.230.10">
    <property type="match status" value="1"/>
</dbReference>
<dbReference type="GO" id="GO:0005737">
    <property type="term" value="C:cytoplasm"/>
    <property type="evidence" value="ECO:0007669"/>
    <property type="project" value="UniProtKB-SubCell"/>
</dbReference>
<keyword evidence="7 12" id="KW-0791">Threonine biosynthesis</keyword>
<comment type="subcellular location">
    <subcellularLocation>
        <location evidence="12">Cytoplasm</location>
    </subcellularLocation>
</comment>
<accession>A0A1I1WJA8</accession>
<evidence type="ECO:0000256" key="4">
    <source>
        <dbReference type="ARBA" id="ARBA00017858"/>
    </source>
</evidence>
<evidence type="ECO:0000256" key="7">
    <source>
        <dbReference type="ARBA" id="ARBA00022697"/>
    </source>
</evidence>
<dbReference type="GO" id="GO:0009088">
    <property type="term" value="P:threonine biosynthetic process"/>
    <property type="evidence" value="ECO:0007669"/>
    <property type="project" value="UniProtKB-UniRule"/>
</dbReference>
<feature type="domain" description="GHMP kinase C-terminal" evidence="14">
    <location>
        <begin position="214"/>
        <end position="289"/>
    </location>
</feature>
<feature type="domain" description="GHMP kinase N-terminal" evidence="13">
    <location>
        <begin position="71"/>
        <end position="153"/>
    </location>
</feature>
<dbReference type="PIRSF" id="PIRSF000676">
    <property type="entry name" value="Homoser_kin"/>
    <property type="match status" value="1"/>
</dbReference>
<dbReference type="InterPro" id="IPR006204">
    <property type="entry name" value="GHMP_kinase_N_dom"/>
</dbReference>
<evidence type="ECO:0000256" key="11">
    <source>
        <dbReference type="ARBA" id="ARBA00049375"/>
    </source>
</evidence>
<gene>
    <name evidence="12" type="primary">thrB</name>
    <name evidence="15" type="ORF">SAMN02745121_02293</name>
</gene>
<comment type="similarity">
    <text evidence="2 12">Belongs to the GHMP kinase family. Homoserine kinase subfamily.</text>
</comment>
<protein>
    <recommendedName>
        <fullName evidence="4 12">Homoserine kinase</fullName>
        <shortName evidence="12">HK</shortName>
        <shortName evidence="12">HSK</shortName>
        <ecNumber evidence="3 12">2.7.1.39</ecNumber>
    </recommendedName>
</protein>
<dbReference type="PRINTS" id="PR00958">
    <property type="entry name" value="HOMSERKINASE"/>
</dbReference>
<sequence>MSRPRPWIEAFAPATVSNLGPGFDCLGLALRGPGDRVRARLGEQPGVTIVKVEGDGGKLPRAADKNTAGVAVAELLRRHAPDAGVELEVYKGLPLGSGLGSSGASACAALVAADAALGLGLQPAQLVDLAREGERVACGAAHPDNVAPAILGGVVLIPQLDPLRLIALPSPADLWLAVYTPGCSVSTAEARAVLPAQVPLAATVQQASRLGLLVHALHCGDLALLGEAIVDELVEPCRARLIPGYLDAKAACCEAGALACSISGSGPTTFALAGSRGRAEAMLAILEECFTLAGVPGNGLVDQVGPGARVVSTLLH</sequence>
<dbReference type="RefSeq" id="WP_143140424.1">
    <property type="nucleotide sequence ID" value="NZ_FOMX01000006.1"/>
</dbReference>
<dbReference type="STRING" id="54.SAMN02745121_02293"/>
<evidence type="ECO:0000256" key="9">
    <source>
        <dbReference type="ARBA" id="ARBA00022777"/>
    </source>
</evidence>
<keyword evidence="12" id="KW-0963">Cytoplasm</keyword>
<dbReference type="InterPro" id="IPR036554">
    <property type="entry name" value="GHMP_kinase_C_sf"/>
</dbReference>